<dbReference type="InParanoid" id="G4YTG5"/>
<evidence type="ECO:0000256" key="2">
    <source>
        <dbReference type="ARBA" id="ARBA00022679"/>
    </source>
</evidence>
<feature type="compositionally biased region" description="Low complexity" evidence="6">
    <location>
        <begin position="400"/>
        <end position="410"/>
    </location>
</feature>
<accession>G4YTG5</accession>
<protein>
    <submittedName>
        <fullName evidence="8">Protein kinase</fullName>
    </submittedName>
</protein>
<feature type="compositionally biased region" description="Acidic residues" evidence="6">
    <location>
        <begin position="376"/>
        <end position="385"/>
    </location>
</feature>
<dbReference type="Proteomes" id="UP000002640">
    <property type="component" value="Unassembled WGS sequence"/>
</dbReference>
<dbReference type="KEGG" id="psoj:PHYSODRAFT_556208"/>
<dbReference type="Gene3D" id="3.30.200.20">
    <property type="entry name" value="Phosphorylase Kinase, domain 1"/>
    <property type="match status" value="1"/>
</dbReference>
<dbReference type="AlphaFoldDB" id="G4YTG5"/>
<proteinExistence type="predicted"/>
<dbReference type="GO" id="GO:0005524">
    <property type="term" value="F:ATP binding"/>
    <property type="evidence" value="ECO:0007669"/>
    <property type="project" value="UniProtKB-KW"/>
</dbReference>
<keyword evidence="1" id="KW-0723">Serine/threonine-protein kinase</keyword>
<keyword evidence="2" id="KW-0808">Transferase</keyword>
<dbReference type="Gene3D" id="1.10.510.10">
    <property type="entry name" value="Transferase(Phosphotransferase) domain 1"/>
    <property type="match status" value="1"/>
</dbReference>
<dbReference type="InterPro" id="IPR000719">
    <property type="entry name" value="Prot_kinase_dom"/>
</dbReference>
<dbReference type="RefSeq" id="XP_009518852.1">
    <property type="nucleotide sequence ID" value="XM_009520557.1"/>
</dbReference>
<evidence type="ECO:0000259" key="7">
    <source>
        <dbReference type="PROSITE" id="PS50011"/>
    </source>
</evidence>
<keyword evidence="5" id="KW-0067">ATP-binding</keyword>
<dbReference type="InterPro" id="IPR011009">
    <property type="entry name" value="Kinase-like_dom_sf"/>
</dbReference>
<dbReference type="SUPFAM" id="SSF56112">
    <property type="entry name" value="Protein kinase-like (PK-like)"/>
    <property type="match status" value="1"/>
</dbReference>
<sequence>MDSLSVVRPLAAAIYGRVMLVRHRTSGRYYALKVMSRPHVKARRAVTGPFVQEDGDTELQILRKLGRNLVYYSTGGKKTRDNQEEEQEHEEQEADCSWSVSPVWCNGAEDDTRAASGGDRHLLTLQQDFVDCATNTRCLLFDYCPYGDLFAHVSAQTDSDGRPRGLPLAMARACFQQIASAVGFLHARNVAHRDLSLENVLLDSFRRCRLADFGLASATGSRCFGARVGKILYMAPEVVSRPAYRPDTGPNSVSAGADVCYDALRADIWSLGVILFILVTGIPPFEKASDVDARFRLVSKPGGSVCALLRQWGHEDRLPRELCALLDWMLRVDPRQRPSADHVRAHDWLQATNVPQQQAKQSPRWSGHGEKRPSAEPEEEEDGENQEPQQLAGAAKNTNSDKSWSWSSPRSNKRVKRTG</sequence>
<evidence type="ECO:0000313" key="9">
    <source>
        <dbReference type="Proteomes" id="UP000002640"/>
    </source>
</evidence>
<name>G4YTG5_PHYSP</name>
<dbReference type="PANTHER" id="PTHR24345:SF91">
    <property type="entry name" value="SERINE_THREONINE-PROTEIN KINASE PLK4"/>
    <property type="match status" value="1"/>
</dbReference>
<dbReference type="SMR" id="G4YTG5"/>
<keyword evidence="3" id="KW-0547">Nucleotide-binding</keyword>
<dbReference type="GeneID" id="20663158"/>
<evidence type="ECO:0000256" key="1">
    <source>
        <dbReference type="ARBA" id="ARBA00022527"/>
    </source>
</evidence>
<evidence type="ECO:0000313" key="8">
    <source>
        <dbReference type="EMBL" id="EGZ23564.1"/>
    </source>
</evidence>
<gene>
    <name evidence="8" type="ORF">PHYSODRAFT_556208</name>
</gene>
<dbReference type="GO" id="GO:0004674">
    <property type="term" value="F:protein serine/threonine kinase activity"/>
    <property type="evidence" value="ECO:0007669"/>
    <property type="project" value="UniProtKB-KW"/>
</dbReference>
<dbReference type="Pfam" id="PF00069">
    <property type="entry name" value="Pkinase"/>
    <property type="match status" value="1"/>
</dbReference>
<feature type="domain" description="Protein kinase" evidence="7">
    <location>
        <begin position="4"/>
        <end position="349"/>
    </location>
</feature>
<dbReference type="EMBL" id="JH159152">
    <property type="protein sequence ID" value="EGZ23564.1"/>
    <property type="molecule type" value="Genomic_DNA"/>
</dbReference>
<keyword evidence="4 8" id="KW-0418">Kinase</keyword>
<evidence type="ECO:0000256" key="3">
    <source>
        <dbReference type="ARBA" id="ARBA00022741"/>
    </source>
</evidence>
<evidence type="ECO:0000256" key="4">
    <source>
        <dbReference type="ARBA" id="ARBA00022777"/>
    </source>
</evidence>
<dbReference type="STRING" id="1094619.G4YTG5"/>
<feature type="compositionally biased region" description="Polar residues" evidence="6">
    <location>
        <begin position="350"/>
        <end position="364"/>
    </location>
</feature>
<feature type="region of interest" description="Disordered" evidence="6">
    <location>
        <begin position="349"/>
        <end position="419"/>
    </location>
</feature>
<dbReference type="PROSITE" id="PS50011">
    <property type="entry name" value="PROTEIN_KINASE_DOM"/>
    <property type="match status" value="1"/>
</dbReference>
<evidence type="ECO:0000256" key="5">
    <source>
        <dbReference type="ARBA" id="ARBA00022840"/>
    </source>
</evidence>
<keyword evidence="9" id="KW-1185">Reference proteome</keyword>
<dbReference type="OMA" id="FDYCPYG"/>
<dbReference type="PANTHER" id="PTHR24345">
    <property type="entry name" value="SERINE/THREONINE-PROTEIN KINASE PLK"/>
    <property type="match status" value="1"/>
</dbReference>
<dbReference type="GO" id="GO:0005634">
    <property type="term" value="C:nucleus"/>
    <property type="evidence" value="ECO:0007669"/>
    <property type="project" value="TreeGrafter"/>
</dbReference>
<evidence type="ECO:0000256" key="6">
    <source>
        <dbReference type="SAM" id="MobiDB-lite"/>
    </source>
</evidence>
<reference evidence="8 9" key="1">
    <citation type="journal article" date="2006" name="Science">
        <title>Phytophthora genome sequences uncover evolutionary origins and mechanisms of pathogenesis.</title>
        <authorList>
            <person name="Tyler B.M."/>
            <person name="Tripathy S."/>
            <person name="Zhang X."/>
            <person name="Dehal P."/>
            <person name="Jiang R.H."/>
            <person name="Aerts A."/>
            <person name="Arredondo F.D."/>
            <person name="Baxter L."/>
            <person name="Bensasson D."/>
            <person name="Beynon J.L."/>
            <person name="Chapman J."/>
            <person name="Damasceno C.M."/>
            <person name="Dorrance A.E."/>
            <person name="Dou D."/>
            <person name="Dickerman A.W."/>
            <person name="Dubchak I.L."/>
            <person name="Garbelotto M."/>
            <person name="Gijzen M."/>
            <person name="Gordon S.G."/>
            <person name="Govers F."/>
            <person name="Grunwald N.J."/>
            <person name="Huang W."/>
            <person name="Ivors K.L."/>
            <person name="Jones R.W."/>
            <person name="Kamoun S."/>
            <person name="Krampis K."/>
            <person name="Lamour K.H."/>
            <person name="Lee M.K."/>
            <person name="McDonald W.H."/>
            <person name="Medina M."/>
            <person name="Meijer H.J."/>
            <person name="Nordberg E.K."/>
            <person name="Maclean D.J."/>
            <person name="Ospina-Giraldo M.D."/>
            <person name="Morris P.F."/>
            <person name="Phuntumart V."/>
            <person name="Putnam N.H."/>
            <person name="Rash S."/>
            <person name="Rose J.K."/>
            <person name="Sakihama Y."/>
            <person name="Salamov A.A."/>
            <person name="Savidor A."/>
            <person name="Scheuring C.F."/>
            <person name="Smith B.M."/>
            <person name="Sobral B.W."/>
            <person name="Terry A."/>
            <person name="Torto-Alalibo T.A."/>
            <person name="Win J."/>
            <person name="Xu Z."/>
            <person name="Zhang H."/>
            <person name="Grigoriev I.V."/>
            <person name="Rokhsar D.S."/>
            <person name="Boore J.L."/>
        </authorList>
    </citation>
    <scope>NUCLEOTIDE SEQUENCE [LARGE SCALE GENOMIC DNA]</scope>
    <source>
        <strain evidence="8 9">P6497</strain>
    </source>
</reference>
<organism evidence="8 9">
    <name type="scientific">Phytophthora sojae (strain P6497)</name>
    <name type="common">Soybean stem and root rot agent</name>
    <name type="synonym">Phytophthora megasperma f. sp. glycines</name>
    <dbReference type="NCBI Taxonomy" id="1094619"/>
    <lineage>
        <taxon>Eukaryota</taxon>
        <taxon>Sar</taxon>
        <taxon>Stramenopiles</taxon>
        <taxon>Oomycota</taxon>
        <taxon>Peronosporomycetes</taxon>
        <taxon>Peronosporales</taxon>
        <taxon>Peronosporaceae</taxon>
        <taxon>Phytophthora</taxon>
    </lineage>
</organism>